<organism evidence="1 2">
    <name type="scientific">Oedothorax gibbosus</name>
    <dbReference type="NCBI Taxonomy" id="931172"/>
    <lineage>
        <taxon>Eukaryota</taxon>
        <taxon>Metazoa</taxon>
        <taxon>Ecdysozoa</taxon>
        <taxon>Arthropoda</taxon>
        <taxon>Chelicerata</taxon>
        <taxon>Arachnida</taxon>
        <taxon>Araneae</taxon>
        <taxon>Araneomorphae</taxon>
        <taxon>Entelegynae</taxon>
        <taxon>Araneoidea</taxon>
        <taxon>Linyphiidae</taxon>
        <taxon>Erigoninae</taxon>
        <taxon>Oedothorax</taxon>
    </lineage>
</organism>
<gene>
    <name evidence="1" type="ORF">JTE90_007196</name>
</gene>
<proteinExistence type="predicted"/>
<accession>A0AAV6UCU0</accession>
<dbReference type="AlphaFoldDB" id="A0AAV6UCU0"/>
<dbReference type="EMBL" id="JAFNEN010000491">
    <property type="protein sequence ID" value="KAG8181870.1"/>
    <property type="molecule type" value="Genomic_DNA"/>
</dbReference>
<comment type="caution">
    <text evidence="1">The sequence shown here is derived from an EMBL/GenBank/DDBJ whole genome shotgun (WGS) entry which is preliminary data.</text>
</comment>
<protein>
    <submittedName>
        <fullName evidence="1">Uncharacterized protein</fullName>
    </submittedName>
</protein>
<evidence type="ECO:0000313" key="1">
    <source>
        <dbReference type="EMBL" id="KAG8181870.1"/>
    </source>
</evidence>
<evidence type="ECO:0000313" key="2">
    <source>
        <dbReference type="Proteomes" id="UP000827092"/>
    </source>
</evidence>
<name>A0AAV6UCU0_9ARAC</name>
<sequence length="72" mass="8194">MTLEEDLVFLRSGRRSEAGVKEKHSGIVPHTCRLYFDVGHKLFSTSLPKPAEIHLTDGPRDIRWCVVLVDFS</sequence>
<keyword evidence="2" id="KW-1185">Reference proteome</keyword>
<reference evidence="1 2" key="1">
    <citation type="journal article" date="2022" name="Nat. Ecol. Evol.">
        <title>A masculinizing supergene underlies an exaggerated male reproductive morph in a spider.</title>
        <authorList>
            <person name="Hendrickx F."/>
            <person name="De Corte Z."/>
            <person name="Sonet G."/>
            <person name="Van Belleghem S.M."/>
            <person name="Kostlbacher S."/>
            <person name="Vangestel C."/>
        </authorList>
    </citation>
    <scope>NUCLEOTIDE SEQUENCE [LARGE SCALE GENOMIC DNA]</scope>
    <source>
        <strain evidence="1">W744_W776</strain>
    </source>
</reference>
<dbReference type="Proteomes" id="UP000827092">
    <property type="component" value="Unassembled WGS sequence"/>
</dbReference>